<comment type="caution">
    <text evidence="2">The sequence shown here is derived from an EMBL/GenBank/DDBJ whole genome shotgun (WGS) entry which is preliminary data.</text>
</comment>
<proteinExistence type="predicted"/>
<sequence>MRNDFGLLMQISWVWIGWWKLSKGYAPEKYISIFLLFQEFPVEFDIISVFDSSKTVQGVEILNPRGVKLTNEWTTNDLLPKLFHKFWKKYRGHLTFYYSGQASPASKTVPVFSIFHRHKKLPFFEVLLNIQKGILIFRYQGKISFQRTVVSYGESIDKLDSVLLHIKRKEVEINIGCMTKKIIKLRQPLVKIPNSAKMFLHQYQNTEKYTPDDFLQIDFRHIFFKGLIFEAKAYSFYNKKLATCSQDGETITYQKDESGIVLSKDIDRVPSLEQQVTQLYLEVEKLKNEFK</sequence>
<accession>A0ABQ9FDB5</accession>
<evidence type="ECO:0000313" key="2">
    <source>
        <dbReference type="EMBL" id="KAJ8315303.1"/>
    </source>
</evidence>
<dbReference type="Proteomes" id="UP001217089">
    <property type="component" value="Unassembled WGS sequence"/>
</dbReference>
<protein>
    <submittedName>
        <fullName evidence="2">Uncharacterized protein</fullName>
    </submittedName>
</protein>
<evidence type="ECO:0000256" key="1">
    <source>
        <dbReference type="SAM" id="SignalP"/>
    </source>
</evidence>
<feature type="signal peptide" evidence="1">
    <location>
        <begin position="1"/>
        <end position="24"/>
    </location>
</feature>
<evidence type="ECO:0000313" key="3">
    <source>
        <dbReference type="Proteomes" id="UP001217089"/>
    </source>
</evidence>
<feature type="chain" id="PRO_5047481304" evidence="1">
    <location>
        <begin position="25"/>
        <end position="291"/>
    </location>
</feature>
<keyword evidence="3" id="KW-1185">Reference proteome</keyword>
<keyword evidence="1" id="KW-0732">Signal</keyword>
<organism evidence="2 3">
    <name type="scientific">Tegillarca granosa</name>
    <name type="common">Malaysian cockle</name>
    <name type="synonym">Anadara granosa</name>
    <dbReference type="NCBI Taxonomy" id="220873"/>
    <lineage>
        <taxon>Eukaryota</taxon>
        <taxon>Metazoa</taxon>
        <taxon>Spiralia</taxon>
        <taxon>Lophotrochozoa</taxon>
        <taxon>Mollusca</taxon>
        <taxon>Bivalvia</taxon>
        <taxon>Autobranchia</taxon>
        <taxon>Pteriomorphia</taxon>
        <taxon>Arcoida</taxon>
        <taxon>Arcoidea</taxon>
        <taxon>Arcidae</taxon>
        <taxon>Tegillarca</taxon>
    </lineage>
</organism>
<dbReference type="EMBL" id="JARBDR010000337">
    <property type="protein sequence ID" value="KAJ8315303.1"/>
    <property type="molecule type" value="Genomic_DNA"/>
</dbReference>
<gene>
    <name evidence="2" type="ORF">KUTeg_007453</name>
</gene>
<name>A0ABQ9FDB5_TEGGR</name>
<reference evidence="2 3" key="1">
    <citation type="submission" date="2022-12" db="EMBL/GenBank/DDBJ databases">
        <title>Chromosome-level genome of Tegillarca granosa.</title>
        <authorList>
            <person name="Kim J."/>
        </authorList>
    </citation>
    <scope>NUCLEOTIDE SEQUENCE [LARGE SCALE GENOMIC DNA]</scope>
    <source>
        <strain evidence="2">Teg-2019</strain>
        <tissue evidence="2">Adductor muscle</tissue>
    </source>
</reference>